<dbReference type="RefSeq" id="WP_393971348.1">
    <property type="nucleotide sequence ID" value="NZ_CP133772.1"/>
</dbReference>
<keyword evidence="9" id="KW-1185">Reference proteome</keyword>
<keyword evidence="4 6" id="KW-1133">Transmembrane helix</keyword>
<dbReference type="KEGG" id="omr:OXIME_001621"/>
<evidence type="ECO:0000313" key="8">
    <source>
        <dbReference type="EMBL" id="WYY01026.1"/>
    </source>
</evidence>
<proteinExistence type="predicted"/>
<feature type="transmembrane region" description="Helical" evidence="6">
    <location>
        <begin position="351"/>
        <end position="369"/>
    </location>
</feature>
<evidence type="ECO:0000256" key="5">
    <source>
        <dbReference type="ARBA" id="ARBA00023136"/>
    </source>
</evidence>
<accession>A0AAX4NJB9</accession>
<dbReference type="InterPro" id="IPR036259">
    <property type="entry name" value="MFS_trans_sf"/>
</dbReference>
<feature type="transmembrane region" description="Helical" evidence="6">
    <location>
        <begin position="90"/>
        <end position="107"/>
    </location>
</feature>
<evidence type="ECO:0000256" key="3">
    <source>
        <dbReference type="ARBA" id="ARBA00022692"/>
    </source>
</evidence>
<dbReference type="SUPFAM" id="SSF103473">
    <property type="entry name" value="MFS general substrate transporter"/>
    <property type="match status" value="1"/>
</dbReference>
<evidence type="ECO:0000256" key="6">
    <source>
        <dbReference type="SAM" id="Phobius"/>
    </source>
</evidence>
<feature type="transmembrane region" description="Helical" evidence="6">
    <location>
        <begin position="113"/>
        <end position="135"/>
    </location>
</feature>
<feature type="transmembrane region" description="Helical" evidence="6">
    <location>
        <begin position="221"/>
        <end position="242"/>
    </location>
</feature>
<evidence type="ECO:0000256" key="2">
    <source>
        <dbReference type="ARBA" id="ARBA00022475"/>
    </source>
</evidence>
<reference evidence="8 9" key="1">
    <citation type="submission" date="2023-09" db="EMBL/GenBank/DDBJ databases">
        <authorList>
            <person name="Golyshina O.V."/>
            <person name="Lunev E.A."/>
            <person name="Bargiela R."/>
            <person name="Gaines M.C."/>
            <person name="Daum B."/>
            <person name="Bale N.J."/>
            <person name="Koenen M."/>
            <person name="Sinninghe Damst J.S."/>
            <person name="Yakimov M."/>
            <person name="Golyshin P.N."/>
        </authorList>
    </citation>
    <scope>NUCLEOTIDE SEQUENCE [LARGE SCALE GENOMIC DNA]</scope>
    <source>
        <strain evidence="8 9">M1</strain>
    </source>
</reference>
<sequence length="409" mass="44191">MNQKVNRKPLYFPISMANFVRWVRLFPYWFLLFTIGFGWFILSPLVGSIISAFHSSLAPVVLLISLYGYTMVALGLLAGWLSARFTVRSSLIVAAILSVIGLVGRSISPDYSILFIMQTIAAVAYPMAVAPVGSISESISRERAHTITGISIGILFLGMAVGSFSGGILLGEIKLTGTFWLTAILAVIALVVVIPGTRNYPVDYKGRSLRGVFKAGVIKNWYVGLVIASVSVMFGGIAAEVLSHFRAYDTTYAYYGGLLGGLTFLGSALGAIILPPLFEKYRFLKKGIIITSFLAFVSVFSLSYFLSFLPILWILLISFFSFGFFGNAYWSMAMTSTTNYVDDPAKAGFSTSMFSVATNIGVALVPVFIGPLFITIAPFAVGLIVSLEFVGFLLSPALKLKPPAGVGYV</sequence>
<dbReference type="PROSITE" id="PS50850">
    <property type="entry name" value="MFS"/>
    <property type="match status" value="1"/>
</dbReference>
<evidence type="ECO:0000256" key="4">
    <source>
        <dbReference type="ARBA" id="ARBA00022989"/>
    </source>
</evidence>
<protein>
    <submittedName>
        <fullName evidence="8">MFS transporter</fullName>
    </submittedName>
</protein>
<feature type="transmembrane region" description="Helical" evidence="6">
    <location>
        <begin position="287"/>
        <end position="305"/>
    </location>
</feature>
<dbReference type="InterPro" id="IPR020846">
    <property type="entry name" value="MFS_dom"/>
</dbReference>
<evidence type="ECO:0000313" key="9">
    <source>
        <dbReference type="Proteomes" id="UP001451606"/>
    </source>
</evidence>
<feature type="transmembrane region" description="Helical" evidence="6">
    <location>
        <begin position="254"/>
        <end position="275"/>
    </location>
</feature>
<dbReference type="GeneID" id="95968359"/>
<feature type="transmembrane region" description="Helical" evidence="6">
    <location>
        <begin position="56"/>
        <end position="78"/>
    </location>
</feature>
<organism evidence="8 9">
    <name type="scientific">Oxyplasma meridianum</name>
    <dbReference type="NCBI Taxonomy" id="3073602"/>
    <lineage>
        <taxon>Archaea</taxon>
        <taxon>Methanobacteriati</taxon>
        <taxon>Thermoplasmatota</taxon>
        <taxon>Thermoplasmata</taxon>
        <taxon>Thermoplasmatales</taxon>
        <taxon>Thermoplasmataceae</taxon>
        <taxon>Oxyplasma</taxon>
    </lineage>
</organism>
<comment type="subcellular location">
    <subcellularLocation>
        <location evidence="1">Cell membrane</location>
        <topology evidence="1">Multi-pass membrane protein</topology>
    </subcellularLocation>
</comment>
<keyword evidence="2" id="KW-1003">Cell membrane</keyword>
<dbReference type="InterPro" id="IPR011701">
    <property type="entry name" value="MFS"/>
</dbReference>
<keyword evidence="5 6" id="KW-0472">Membrane</keyword>
<dbReference type="GO" id="GO:0005886">
    <property type="term" value="C:plasma membrane"/>
    <property type="evidence" value="ECO:0007669"/>
    <property type="project" value="UniProtKB-SubCell"/>
</dbReference>
<dbReference type="GO" id="GO:0022857">
    <property type="term" value="F:transmembrane transporter activity"/>
    <property type="evidence" value="ECO:0007669"/>
    <property type="project" value="InterPro"/>
</dbReference>
<dbReference type="AlphaFoldDB" id="A0AAX4NJB9"/>
<name>A0AAX4NJB9_9ARCH</name>
<dbReference type="PANTHER" id="PTHR43124:SF3">
    <property type="entry name" value="CHLORAMPHENICOL EFFLUX PUMP RV0191"/>
    <property type="match status" value="1"/>
</dbReference>
<keyword evidence="3 6" id="KW-0812">Transmembrane</keyword>
<evidence type="ECO:0000259" key="7">
    <source>
        <dbReference type="PROSITE" id="PS50850"/>
    </source>
</evidence>
<feature type="domain" description="Major facilitator superfamily (MFS) profile" evidence="7">
    <location>
        <begin position="24"/>
        <end position="398"/>
    </location>
</feature>
<dbReference type="Pfam" id="PF07690">
    <property type="entry name" value="MFS_1"/>
    <property type="match status" value="1"/>
</dbReference>
<dbReference type="Proteomes" id="UP001451606">
    <property type="component" value="Chromosome"/>
</dbReference>
<feature type="transmembrane region" description="Helical" evidence="6">
    <location>
        <begin position="25"/>
        <end position="50"/>
    </location>
</feature>
<feature type="transmembrane region" description="Helical" evidence="6">
    <location>
        <begin position="311"/>
        <end position="330"/>
    </location>
</feature>
<dbReference type="EMBL" id="CP133772">
    <property type="protein sequence ID" value="WYY01026.1"/>
    <property type="molecule type" value="Genomic_DNA"/>
</dbReference>
<dbReference type="PANTHER" id="PTHR43124">
    <property type="entry name" value="PURINE EFFLUX PUMP PBUE"/>
    <property type="match status" value="1"/>
</dbReference>
<evidence type="ECO:0000256" key="1">
    <source>
        <dbReference type="ARBA" id="ARBA00004651"/>
    </source>
</evidence>
<dbReference type="InterPro" id="IPR050189">
    <property type="entry name" value="MFS_Efflux_Transporters"/>
</dbReference>
<feature type="transmembrane region" description="Helical" evidence="6">
    <location>
        <begin position="375"/>
        <end position="394"/>
    </location>
</feature>
<gene>
    <name evidence="8" type="ORF">OXIME_001621</name>
</gene>
<feature type="transmembrane region" description="Helical" evidence="6">
    <location>
        <begin position="177"/>
        <end position="200"/>
    </location>
</feature>
<feature type="transmembrane region" description="Helical" evidence="6">
    <location>
        <begin position="147"/>
        <end position="171"/>
    </location>
</feature>
<dbReference type="Gene3D" id="1.20.1250.20">
    <property type="entry name" value="MFS general substrate transporter like domains"/>
    <property type="match status" value="1"/>
</dbReference>